<dbReference type="PANTHER" id="PTHR37784">
    <property type="entry name" value="PROTEIN MSN1"/>
    <property type="match status" value="1"/>
</dbReference>
<sequence>MPRHPKQNPNTLRNVPYVAPQARNAVDETVSLQQYKHKENTIKQYKSRQKKWFKWVASKPWLTEATVTPQLALLFLYEVVLVSKTHKQSKVVDSTGENELPLEDDDVEAIDTASGDETIEWATDEDQLILNEAQVDLDQLLLSTAGPSSREHSGPKSGIYYHLLSKSVLTIQGLSIILECQVTGATVHAWVAALVNLWEQQVERGINSWSSPRSVHTATIISVLQKFNERRKKLLHEDKGKQLYYDGYDNVGQLEQSFAHYMERNNEEGLRDALAQATGIFGMLRGDNQRRLLLSDLSSEIATNEGPSPCLFIIMVLHSSKTNASGKPQYAAFMRNKNPQICPVFLLALYLFARLYCGPSPSGFPDMSTRADWYDIPLLSDARDRSKEISYDTQRRAINGALQAANVHTYQKTHVNRRMGARLAEQGGASPDEIARAGHWAHSVLEIHYLTHVPRRTLRAHAGFPIEGNGFFLPRAVTPPSTLLKKIFPEAEKWLSLMNAAGRSHEELTGRMFLQTIMSLREVFLQDVPHLRKAYPSLYIFNHPLFADKEYLRYEGHALTRTITNEKQYDDRIAQALPILHDLLQTQTRAQQQSFQDILGNVLQLSQGQMEQREQMKAVSDGVMLIQTALNRPLIIPGPLQALLAEISSGSSQPLNISDNHLVPSTSSGFEAIPIASSSSSSVTLQTTSDVSLPYLQDPLQTTILTPFTMNRTVCTVQELWQEYTLGINGRPSIKSQYESSSDGLKQASETEKRFYRRRMNIIRAVKDLASAREVNGKEAAQLWDKHRQSLQNPSLDALQNWLNKASSIDRLSI</sequence>
<dbReference type="GO" id="GO:0000981">
    <property type="term" value="F:DNA-binding transcription factor activity, RNA polymerase II-specific"/>
    <property type="evidence" value="ECO:0007669"/>
    <property type="project" value="TreeGrafter"/>
</dbReference>
<protein>
    <recommendedName>
        <fullName evidence="5">Ndc10 domain-containing protein</fullName>
    </recommendedName>
</protein>
<dbReference type="Pfam" id="PF16787">
    <property type="entry name" value="NDC10_II"/>
    <property type="match status" value="1"/>
</dbReference>
<dbReference type="Gene3D" id="1.10.443.20">
    <property type="entry name" value="Centromere DNA-binding protein complex CBF3 subunit, domain 2"/>
    <property type="match status" value="1"/>
</dbReference>
<keyword evidence="4" id="KW-1185">Reference proteome</keyword>
<evidence type="ECO:0000259" key="2">
    <source>
        <dbReference type="Pfam" id="PF16787"/>
    </source>
</evidence>
<dbReference type="GO" id="GO:0060963">
    <property type="term" value="P:positive regulation of ribosomal protein gene transcription by RNA polymerase II"/>
    <property type="evidence" value="ECO:0007669"/>
    <property type="project" value="TreeGrafter"/>
</dbReference>
<dbReference type="OrthoDB" id="3065555at2759"/>
<dbReference type="VEuPathDB" id="FungiDB:TREMEDRAFT_26069"/>
<dbReference type="Proteomes" id="UP000289152">
    <property type="component" value="Unassembled WGS sequence"/>
</dbReference>
<reference evidence="3 4" key="1">
    <citation type="submission" date="2016-06" db="EMBL/GenBank/DDBJ databases">
        <title>Evolution of pathogenesis and genome organization in the Tremellales.</title>
        <authorList>
            <person name="Cuomo C."/>
            <person name="Litvintseva A."/>
            <person name="Heitman J."/>
            <person name="Chen Y."/>
            <person name="Sun S."/>
            <person name="Springer D."/>
            <person name="Dromer F."/>
            <person name="Young S."/>
            <person name="Zeng Q."/>
            <person name="Chapman S."/>
            <person name="Gujja S."/>
            <person name="Saif S."/>
            <person name="Birren B."/>
        </authorList>
    </citation>
    <scope>NUCLEOTIDE SEQUENCE [LARGE SCALE GENOMIC DNA]</scope>
    <source>
        <strain evidence="3 4">ATCC 28783</strain>
    </source>
</reference>
<dbReference type="InterPro" id="IPR031872">
    <property type="entry name" value="NDC10_II"/>
</dbReference>
<name>A0A4Q1BBY3_TREME</name>
<dbReference type="AlphaFoldDB" id="A0A4Q1BBY3"/>
<dbReference type="EMBL" id="SDIL01000146">
    <property type="protein sequence ID" value="RXK35286.1"/>
    <property type="molecule type" value="Genomic_DNA"/>
</dbReference>
<dbReference type="PANTHER" id="PTHR37784:SF2">
    <property type="entry name" value="HIGH-OSMOLARITY-INDUCED TRANSCRIPTION PROTEIN 1"/>
    <property type="match status" value="1"/>
</dbReference>
<dbReference type="InterPro" id="IPR022210">
    <property type="entry name" value="TF_GCR1-like"/>
</dbReference>
<gene>
    <name evidence="3" type="ORF">M231_07457</name>
</gene>
<dbReference type="InterPro" id="IPR011010">
    <property type="entry name" value="DNA_brk_join_enz"/>
</dbReference>
<dbReference type="VEuPathDB" id="FungiDB:TREMEDRAFT_63976"/>
<dbReference type="GO" id="GO:0000978">
    <property type="term" value="F:RNA polymerase II cis-regulatory region sequence-specific DNA binding"/>
    <property type="evidence" value="ECO:0007669"/>
    <property type="project" value="TreeGrafter"/>
</dbReference>
<dbReference type="Pfam" id="PF12550">
    <property type="entry name" value="GCR1_C"/>
    <property type="match status" value="1"/>
</dbReference>
<dbReference type="InterPro" id="IPR052146">
    <property type="entry name" value="HOT1"/>
</dbReference>
<feature type="domain" description="Transcription activator GCR1-like" evidence="1">
    <location>
        <begin position="708"/>
        <end position="788"/>
    </location>
</feature>
<accession>A0A4Q1BBY3</accession>
<feature type="domain" description="Ndc10" evidence="2">
    <location>
        <begin position="203"/>
        <end position="551"/>
    </location>
</feature>
<evidence type="ECO:0000313" key="3">
    <source>
        <dbReference type="EMBL" id="RXK35286.1"/>
    </source>
</evidence>
<dbReference type="STRING" id="5217.A0A4Q1BBY3"/>
<dbReference type="InterPro" id="IPR038279">
    <property type="entry name" value="Ndc10_dom2_sf"/>
</dbReference>
<dbReference type="SUPFAM" id="SSF56349">
    <property type="entry name" value="DNA breaking-rejoining enzymes"/>
    <property type="match status" value="1"/>
</dbReference>
<organism evidence="3 4">
    <name type="scientific">Tremella mesenterica</name>
    <name type="common">Jelly fungus</name>
    <dbReference type="NCBI Taxonomy" id="5217"/>
    <lineage>
        <taxon>Eukaryota</taxon>
        <taxon>Fungi</taxon>
        <taxon>Dikarya</taxon>
        <taxon>Basidiomycota</taxon>
        <taxon>Agaricomycotina</taxon>
        <taxon>Tremellomycetes</taxon>
        <taxon>Tremellales</taxon>
        <taxon>Tremellaceae</taxon>
        <taxon>Tremella</taxon>
    </lineage>
</organism>
<dbReference type="InParanoid" id="A0A4Q1BBY3"/>
<evidence type="ECO:0000259" key="1">
    <source>
        <dbReference type="Pfam" id="PF12550"/>
    </source>
</evidence>
<evidence type="ECO:0000313" key="4">
    <source>
        <dbReference type="Proteomes" id="UP000289152"/>
    </source>
</evidence>
<proteinExistence type="predicted"/>
<evidence type="ECO:0008006" key="5">
    <source>
        <dbReference type="Google" id="ProtNLM"/>
    </source>
</evidence>
<comment type="caution">
    <text evidence="3">The sequence shown here is derived from an EMBL/GenBank/DDBJ whole genome shotgun (WGS) entry which is preliminary data.</text>
</comment>